<dbReference type="Proteomes" id="UP000790377">
    <property type="component" value="Unassembled WGS sequence"/>
</dbReference>
<accession>A0ACB7ZWB4</accession>
<dbReference type="EMBL" id="MU268214">
    <property type="protein sequence ID" value="KAH7905340.1"/>
    <property type="molecule type" value="Genomic_DNA"/>
</dbReference>
<comment type="caution">
    <text evidence="1">The sequence shown here is derived from an EMBL/GenBank/DDBJ whole genome shotgun (WGS) entry which is preliminary data.</text>
</comment>
<name>A0ACB7ZWB4_9AGAM</name>
<keyword evidence="2" id="KW-1185">Reference proteome</keyword>
<sequence length="482" mass="54878">MDIRTRGISPGYQRFPDVGVTTIVHLSLDVLYNVVDFLSIPDIVRLRQVSKFFYHITWDRMIWSKLYRDHTLRLPRPPGPYAQQPVEFLADALVMSERVGSQWPPARLSQVRTEWLPITPYHHRFNLVSGKWLLVAHKSRVICCDIRVSRPSFSVIYKSQGHIKDLKYASTTTNEGEPLNFAVLATATSGPEKYMIKVFKLDVSTKSFPTFKQVLEFATTQGDVVDLIISPRLLVISTYGSHQSRIPDLWIMDVINHQIYILPPANSENGERCRIFNCIPTATHLIAIKIFEPDESSHSIEAFPIPRESINITPEPLVLQCSHRSVMHDEKVKLFSPFLLSGCAPRPSVPTNDIHFTLAGGRGLDFSDFDLVHLTLHEKDSKGTITAVKEELTTSYQFQRVYSVYTGIAFDGCVRGICHVFDDWLQGFVIDLRSSNRYETGRLKLAEHPMGYDLVAFDGERGVICRTLAIRGQQWLEIIYLA</sequence>
<evidence type="ECO:0000313" key="2">
    <source>
        <dbReference type="Proteomes" id="UP000790377"/>
    </source>
</evidence>
<gene>
    <name evidence="1" type="ORF">BJ138DRAFT_1183692</name>
</gene>
<protein>
    <submittedName>
        <fullName evidence="1">Uncharacterized protein</fullName>
    </submittedName>
</protein>
<organism evidence="1 2">
    <name type="scientific">Hygrophoropsis aurantiaca</name>
    <dbReference type="NCBI Taxonomy" id="72124"/>
    <lineage>
        <taxon>Eukaryota</taxon>
        <taxon>Fungi</taxon>
        <taxon>Dikarya</taxon>
        <taxon>Basidiomycota</taxon>
        <taxon>Agaricomycotina</taxon>
        <taxon>Agaricomycetes</taxon>
        <taxon>Agaricomycetidae</taxon>
        <taxon>Boletales</taxon>
        <taxon>Coniophorineae</taxon>
        <taxon>Hygrophoropsidaceae</taxon>
        <taxon>Hygrophoropsis</taxon>
    </lineage>
</organism>
<reference evidence="1" key="1">
    <citation type="journal article" date="2021" name="New Phytol.">
        <title>Evolutionary innovations through gain and loss of genes in the ectomycorrhizal Boletales.</title>
        <authorList>
            <person name="Wu G."/>
            <person name="Miyauchi S."/>
            <person name="Morin E."/>
            <person name="Kuo A."/>
            <person name="Drula E."/>
            <person name="Varga T."/>
            <person name="Kohler A."/>
            <person name="Feng B."/>
            <person name="Cao Y."/>
            <person name="Lipzen A."/>
            <person name="Daum C."/>
            <person name="Hundley H."/>
            <person name="Pangilinan J."/>
            <person name="Johnson J."/>
            <person name="Barry K."/>
            <person name="LaButti K."/>
            <person name="Ng V."/>
            <person name="Ahrendt S."/>
            <person name="Min B."/>
            <person name="Choi I.G."/>
            <person name="Park H."/>
            <person name="Plett J.M."/>
            <person name="Magnuson J."/>
            <person name="Spatafora J.W."/>
            <person name="Nagy L.G."/>
            <person name="Henrissat B."/>
            <person name="Grigoriev I.V."/>
            <person name="Yang Z.L."/>
            <person name="Xu J."/>
            <person name="Martin F.M."/>
        </authorList>
    </citation>
    <scope>NUCLEOTIDE SEQUENCE</scope>
    <source>
        <strain evidence="1">ATCC 28755</strain>
    </source>
</reference>
<proteinExistence type="predicted"/>
<evidence type="ECO:0000313" key="1">
    <source>
        <dbReference type="EMBL" id="KAH7905340.1"/>
    </source>
</evidence>